<sequence length="163" mass="18216">MGHRANFVIIKEGKATAYEDQWAGGSAAYEFSSGELAAAKAIELYEETNELMDWAFAEGGYLIDYDQKLAIAFGMPFDAGEFFDDEEPDELVEADPAINKLLEEDITGFLEDIAEKWPSWKIVWDERGVDAFALHLKSRNIDSVKTAEPSHPAETKEAVSYPK</sequence>
<reference evidence="2" key="1">
    <citation type="submission" date="2021-01" db="EMBL/GenBank/DDBJ databases">
        <title>Modified the classification status of verrucomicrobia.</title>
        <authorList>
            <person name="Feng X."/>
        </authorList>
    </citation>
    <scope>NUCLEOTIDE SEQUENCE</scope>
    <source>
        <strain evidence="2">_KCTC 22039</strain>
    </source>
</reference>
<name>A0A8J7MEW4_9BACT</name>
<dbReference type="RefSeq" id="WP_200312082.1">
    <property type="nucleotide sequence ID" value="NZ_JAENIM010000043.1"/>
</dbReference>
<comment type="caution">
    <text evidence="2">The sequence shown here is derived from an EMBL/GenBank/DDBJ whole genome shotgun (WGS) entry which is preliminary data.</text>
</comment>
<protein>
    <submittedName>
        <fullName evidence="2">Uncharacterized protein</fullName>
    </submittedName>
</protein>
<dbReference type="AlphaFoldDB" id="A0A8J7MEW4"/>
<evidence type="ECO:0000313" key="3">
    <source>
        <dbReference type="Proteomes" id="UP000624703"/>
    </source>
</evidence>
<accession>A0A8J7MEW4</accession>
<gene>
    <name evidence="2" type="ORF">JIN82_12970</name>
</gene>
<organism evidence="2 3">
    <name type="scientific">Persicirhabdus sediminis</name>
    <dbReference type="NCBI Taxonomy" id="454144"/>
    <lineage>
        <taxon>Bacteria</taxon>
        <taxon>Pseudomonadati</taxon>
        <taxon>Verrucomicrobiota</taxon>
        <taxon>Verrucomicrobiia</taxon>
        <taxon>Verrucomicrobiales</taxon>
        <taxon>Verrucomicrobiaceae</taxon>
        <taxon>Persicirhabdus</taxon>
    </lineage>
</organism>
<dbReference type="Proteomes" id="UP000624703">
    <property type="component" value="Unassembled WGS sequence"/>
</dbReference>
<proteinExistence type="predicted"/>
<feature type="region of interest" description="Disordered" evidence="1">
    <location>
        <begin position="143"/>
        <end position="163"/>
    </location>
</feature>
<keyword evidence="3" id="KW-1185">Reference proteome</keyword>
<evidence type="ECO:0000256" key="1">
    <source>
        <dbReference type="SAM" id="MobiDB-lite"/>
    </source>
</evidence>
<dbReference type="EMBL" id="JAENIM010000043">
    <property type="protein sequence ID" value="MBK1792066.1"/>
    <property type="molecule type" value="Genomic_DNA"/>
</dbReference>
<evidence type="ECO:0000313" key="2">
    <source>
        <dbReference type="EMBL" id="MBK1792066.1"/>
    </source>
</evidence>